<dbReference type="Gene3D" id="3.40.50.1820">
    <property type="entry name" value="alpha/beta hydrolase"/>
    <property type="match status" value="1"/>
</dbReference>
<accession>A0ABP9Q6M6</accession>
<evidence type="ECO:0000313" key="2">
    <source>
        <dbReference type="EMBL" id="GAA5155563.1"/>
    </source>
</evidence>
<gene>
    <name evidence="2" type="ORF">GCM10023321_29220</name>
</gene>
<dbReference type="InterPro" id="IPR029058">
    <property type="entry name" value="AB_hydrolase_fold"/>
</dbReference>
<comment type="caution">
    <text evidence="2">The sequence shown here is derived from an EMBL/GenBank/DDBJ whole genome shotgun (WGS) entry which is preliminary data.</text>
</comment>
<dbReference type="SUPFAM" id="SSF53474">
    <property type="entry name" value="alpha/beta-Hydrolases"/>
    <property type="match status" value="1"/>
</dbReference>
<evidence type="ECO:0000259" key="1">
    <source>
        <dbReference type="Pfam" id="PF12697"/>
    </source>
</evidence>
<organism evidence="2 3">
    <name type="scientific">Pseudonocardia eucalypti</name>
    <dbReference type="NCBI Taxonomy" id="648755"/>
    <lineage>
        <taxon>Bacteria</taxon>
        <taxon>Bacillati</taxon>
        <taxon>Actinomycetota</taxon>
        <taxon>Actinomycetes</taxon>
        <taxon>Pseudonocardiales</taxon>
        <taxon>Pseudonocardiaceae</taxon>
        <taxon>Pseudonocardia</taxon>
    </lineage>
</organism>
<dbReference type="GO" id="GO:0016787">
    <property type="term" value="F:hydrolase activity"/>
    <property type="evidence" value="ECO:0007669"/>
    <property type="project" value="UniProtKB-KW"/>
</dbReference>
<protein>
    <submittedName>
        <fullName evidence="2">Alpha/beta fold hydrolase</fullName>
    </submittedName>
</protein>
<dbReference type="PANTHER" id="PTHR37017:SF11">
    <property type="entry name" value="ESTERASE_LIPASE_THIOESTERASE DOMAIN-CONTAINING PROTEIN"/>
    <property type="match status" value="1"/>
</dbReference>
<proteinExistence type="predicted"/>
<sequence>MTTSYLLIPGAGGEAWYWHRVAPLLAERGHRAIPVDLPADDPGAGLAEYTETALAALESSGHEEGDELIVVAQSMGGFTGPLVATRTRVDLLVMLAAMVPAPGETGGAWWADTGQPEAAAAAAEEGGYRYPGGENGEFDLDVFFHDVPDEVRARAVERGERDQSDAPFGTPWPLEKWPEVPTRFLLCRHDRLFPAEFQRRVVRERLGITPDEMDGGHLPALAHPDDLVERLETYRETLAV</sequence>
<name>A0ABP9Q6M6_9PSEU</name>
<dbReference type="PANTHER" id="PTHR37017">
    <property type="entry name" value="AB HYDROLASE-1 DOMAIN-CONTAINING PROTEIN-RELATED"/>
    <property type="match status" value="1"/>
</dbReference>
<dbReference type="InterPro" id="IPR052897">
    <property type="entry name" value="Sec-Metab_Biosynth_Hydrolase"/>
</dbReference>
<dbReference type="EMBL" id="BAABJP010000010">
    <property type="protein sequence ID" value="GAA5155563.1"/>
    <property type="molecule type" value="Genomic_DNA"/>
</dbReference>
<dbReference type="Proteomes" id="UP001428817">
    <property type="component" value="Unassembled WGS sequence"/>
</dbReference>
<feature type="domain" description="AB hydrolase-1" evidence="1">
    <location>
        <begin position="6"/>
        <end position="229"/>
    </location>
</feature>
<evidence type="ECO:0000313" key="3">
    <source>
        <dbReference type="Proteomes" id="UP001428817"/>
    </source>
</evidence>
<reference evidence="3" key="1">
    <citation type="journal article" date="2019" name="Int. J. Syst. Evol. Microbiol.">
        <title>The Global Catalogue of Microorganisms (GCM) 10K type strain sequencing project: providing services to taxonomists for standard genome sequencing and annotation.</title>
        <authorList>
            <consortium name="The Broad Institute Genomics Platform"/>
            <consortium name="The Broad Institute Genome Sequencing Center for Infectious Disease"/>
            <person name="Wu L."/>
            <person name="Ma J."/>
        </authorList>
    </citation>
    <scope>NUCLEOTIDE SEQUENCE [LARGE SCALE GENOMIC DNA]</scope>
    <source>
        <strain evidence="3">JCM 18303</strain>
    </source>
</reference>
<dbReference type="RefSeq" id="WP_185063977.1">
    <property type="nucleotide sequence ID" value="NZ_BAABJP010000010.1"/>
</dbReference>
<dbReference type="InterPro" id="IPR000073">
    <property type="entry name" value="AB_hydrolase_1"/>
</dbReference>
<keyword evidence="2" id="KW-0378">Hydrolase</keyword>
<keyword evidence="3" id="KW-1185">Reference proteome</keyword>
<dbReference type="Pfam" id="PF12697">
    <property type="entry name" value="Abhydrolase_6"/>
    <property type="match status" value="1"/>
</dbReference>